<evidence type="ECO:0000313" key="2">
    <source>
        <dbReference type="EMBL" id="TVY41445.1"/>
    </source>
</evidence>
<keyword evidence="3" id="KW-1185">Reference proteome</keyword>
<name>A0A8H8RTB3_9HELO</name>
<dbReference type="Proteomes" id="UP000462212">
    <property type="component" value="Unassembled WGS sequence"/>
</dbReference>
<sequence>MASTKVLGSILVDFSTKGSFPEEESVSAARVEESALPGALAALNTAKTELETEIRELSKDNAPDVDTWITHAQSIQNDIETSKQLASRIVRQAEADGKRLEEQEDNRTYVEFMTKEVELNEHLRQALEEMQRLNDQLDEAETLASESNIMAALNTLGGIVFCFE</sequence>
<feature type="coiled-coil region" evidence="1">
    <location>
        <begin position="40"/>
        <end position="150"/>
    </location>
</feature>
<proteinExistence type="predicted"/>
<reference evidence="2 3" key="1">
    <citation type="submission" date="2018-05" db="EMBL/GenBank/DDBJ databases">
        <title>Genome sequencing and assembly of the regulated plant pathogen Lachnellula willkommii and related sister species for the development of diagnostic species identification markers.</title>
        <authorList>
            <person name="Giroux E."/>
            <person name="Bilodeau G."/>
        </authorList>
    </citation>
    <scope>NUCLEOTIDE SEQUENCE [LARGE SCALE GENOMIC DNA]</scope>
    <source>
        <strain evidence="2 3">CBS 197.66</strain>
    </source>
</reference>
<evidence type="ECO:0000256" key="1">
    <source>
        <dbReference type="SAM" id="Coils"/>
    </source>
</evidence>
<dbReference type="AlphaFoldDB" id="A0A8H8RTB3"/>
<dbReference type="OrthoDB" id="534815at2759"/>
<dbReference type="EMBL" id="QGMJ01000137">
    <property type="protein sequence ID" value="TVY41445.1"/>
    <property type="molecule type" value="Genomic_DNA"/>
</dbReference>
<evidence type="ECO:0000313" key="3">
    <source>
        <dbReference type="Proteomes" id="UP000462212"/>
    </source>
</evidence>
<accession>A0A8H8RTB3</accession>
<gene>
    <name evidence="2" type="ORF">LSUB1_G002283</name>
</gene>
<comment type="caution">
    <text evidence="2">The sequence shown here is derived from an EMBL/GenBank/DDBJ whole genome shotgun (WGS) entry which is preliminary data.</text>
</comment>
<organism evidence="2 3">
    <name type="scientific">Lachnellula subtilissima</name>
    <dbReference type="NCBI Taxonomy" id="602034"/>
    <lineage>
        <taxon>Eukaryota</taxon>
        <taxon>Fungi</taxon>
        <taxon>Dikarya</taxon>
        <taxon>Ascomycota</taxon>
        <taxon>Pezizomycotina</taxon>
        <taxon>Leotiomycetes</taxon>
        <taxon>Helotiales</taxon>
        <taxon>Lachnaceae</taxon>
        <taxon>Lachnellula</taxon>
    </lineage>
</organism>
<protein>
    <submittedName>
        <fullName evidence="2">Uncharacterized protein</fullName>
    </submittedName>
</protein>
<keyword evidence="1" id="KW-0175">Coiled coil</keyword>